<feature type="domain" description="DUF7869" evidence="1">
    <location>
        <begin position="41"/>
        <end position="158"/>
    </location>
</feature>
<keyword evidence="3" id="KW-0808">Transferase</keyword>
<dbReference type="Proteomes" id="UP001642464">
    <property type="component" value="Unassembled WGS sequence"/>
</dbReference>
<evidence type="ECO:0000313" key="2">
    <source>
        <dbReference type="EMBL" id="CAK9001057.1"/>
    </source>
</evidence>
<evidence type="ECO:0000313" key="3">
    <source>
        <dbReference type="EMBL" id="CAK9001090.1"/>
    </source>
</evidence>
<accession>A0ABP0IIA1</accession>
<evidence type="ECO:0000313" key="4">
    <source>
        <dbReference type="Proteomes" id="UP001642464"/>
    </source>
</evidence>
<protein>
    <submittedName>
        <fullName evidence="3">Modification methylase ScrFIA</fullName>
    </submittedName>
</protein>
<dbReference type="GO" id="GO:0008168">
    <property type="term" value="F:methyltransferase activity"/>
    <property type="evidence" value="ECO:0007669"/>
    <property type="project" value="UniProtKB-KW"/>
</dbReference>
<name>A0ABP0IIA1_9DINO</name>
<keyword evidence="3" id="KW-0489">Methyltransferase</keyword>
<reference evidence="3 4" key="1">
    <citation type="submission" date="2024-02" db="EMBL/GenBank/DDBJ databases">
        <authorList>
            <person name="Chen Y."/>
            <person name="Shah S."/>
            <person name="Dougan E. K."/>
            <person name="Thang M."/>
            <person name="Chan C."/>
        </authorList>
    </citation>
    <scope>NUCLEOTIDE SEQUENCE [LARGE SCALE GENOMIC DNA]</scope>
</reference>
<evidence type="ECO:0000259" key="1">
    <source>
        <dbReference type="Pfam" id="PF25273"/>
    </source>
</evidence>
<dbReference type="EMBL" id="CAXAMM010003747">
    <property type="protein sequence ID" value="CAK9001090.1"/>
    <property type="molecule type" value="Genomic_DNA"/>
</dbReference>
<dbReference type="InterPro" id="IPR057191">
    <property type="entry name" value="DUF7869"/>
</dbReference>
<dbReference type="GO" id="GO:0032259">
    <property type="term" value="P:methylation"/>
    <property type="evidence" value="ECO:0007669"/>
    <property type="project" value="UniProtKB-KW"/>
</dbReference>
<comment type="caution">
    <text evidence="3">The sequence shown here is derived from an EMBL/GenBank/DDBJ whole genome shotgun (WGS) entry which is preliminary data.</text>
</comment>
<dbReference type="PANTHER" id="PTHR33153">
    <property type="entry name" value="MYND-TYPE DOMAIN-CONTAINING PROTEIN"/>
    <property type="match status" value="1"/>
</dbReference>
<organism evidence="3 4">
    <name type="scientific">Durusdinium trenchii</name>
    <dbReference type="NCBI Taxonomy" id="1381693"/>
    <lineage>
        <taxon>Eukaryota</taxon>
        <taxon>Sar</taxon>
        <taxon>Alveolata</taxon>
        <taxon>Dinophyceae</taxon>
        <taxon>Suessiales</taxon>
        <taxon>Symbiodiniaceae</taxon>
        <taxon>Durusdinium</taxon>
    </lineage>
</organism>
<dbReference type="PANTHER" id="PTHR33153:SF3">
    <property type="entry name" value="TRAFFICKING PROTEIN PARTICLE COMPLEX SUBUNIT 11 DOMAIN-CONTAINING PROTEIN"/>
    <property type="match status" value="1"/>
</dbReference>
<sequence>MPNGDRILTVIVDGLDHSKMSWPRSGVMVSKDFASFARPTCDLTCGLAHGYGVFLMQTWPFVQKDSNLTADIVCHILHSVAAAEHAKGSDFDLRSCDFRLQSDNTSRETKNMTTLRLLACLVGSHQLKRTQMQHLVIGHSHEDVDAAFATISNFLQEQRELPDPYAFAREPPFDMDEAASCLIALAENSVERTAPLAIDRIDVTRVQRECLDTYKAKRRNFHICRAAAKLWAAGIPWERAHSIVREAFVAATHEA</sequence>
<dbReference type="EMBL" id="CAXAMM010003736">
    <property type="protein sequence ID" value="CAK9001057.1"/>
    <property type="molecule type" value="Genomic_DNA"/>
</dbReference>
<proteinExistence type="predicted"/>
<dbReference type="Pfam" id="PF25273">
    <property type="entry name" value="DUF7869"/>
    <property type="match status" value="1"/>
</dbReference>
<gene>
    <name evidence="2" type="ORF">SCF082_LOCUS6762</name>
    <name evidence="3" type="ORF">SCF082_LOCUS6776</name>
</gene>
<keyword evidence="4" id="KW-1185">Reference proteome</keyword>